<dbReference type="PANTHER" id="PTHR42978:SF7">
    <property type="entry name" value="METALLO-HYDROLASE RV2300C-RELATED"/>
    <property type="match status" value="1"/>
</dbReference>
<evidence type="ECO:0000313" key="7">
    <source>
        <dbReference type="EMBL" id="RKG86037.1"/>
    </source>
</evidence>
<evidence type="ECO:0008006" key="9">
    <source>
        <dbReference type="Google" id="ProtNLM"/>
    </source>
</evidence>
<dbReference type="SUPFAM" id="SSF56281">
    <property type="entry name" value="Metallo-hydrolase/oxidoreductase"/>
    <property type="match status" value="1"/>
</dbReference>
<keyword evidence="4" id="KW-0378">Hydrolase</keyword>
<comment type="caution">
    <text evidence="7">The sequence shown here is derived from an EMBL/GenBank/DDBJ whole genome shotgun (WGS) entry which is preliminary data.</text>
</comment>
<gene>
    <name evidence="7" type="ORF">D7V88_18715</name>
</gene>
<name>A0A3A8IRI0_9BACT</name>
<evidence type="ECO:0000256" key="5">
    <source>
        <dbReference type="ARBA" id="ARBA00022833"/>
    </source>
</evidence>
<dbReference type="GO" id="GO:0046872">
    <property type="term" value="F:metal ion binding"/>
    <property type="evidence" value="ECO:0007669"/>
    <property type="project" value="UniProtKB-KW"/>
</dbReference>
<dbReference type="GO" id="GO:0016787">
    <property type="term" value="F:hydrolase activity"/>
    <property type="evidence" value="ECO:0007669"/>
    <property type="project" value="UniProtKB-KW"/>
</dbReference>
<proteinExistence type="inferred from homology"/>
<dbReference type="AlphaFoldDB" id="A0A3A8IRI0"/>
<accession>A0A3A8IRI0</accession>
<dbReference type="RefSeq" id="WP_120542007.1">
    <property type="nucleotide sequence ID" value="NZ_RAVZ01000121.1"/>
</dbReference>
<keyword evidence="3" id="KW-0479">Metal-binding</keyword>
<keyword evidence="5" id="KW-0862">Zinc</keyword>
<comment type="cofactor">
    <cofactor evidence="1">
        <name>Zn(2+)</name>
        <dbReference type="ChEBI" id="CHEBI:29105"/>
    </cofactor>
</comment>
<organism evidence="7 8">
    <name type="scientific">Corallococcus terminator</name>
    <dbReference type="NCBI Taxonomy" id="2316733"/>
    <lineage>
        <taxon>Bacteria</taxon>
        <taxon>Pseudomonadati</taxon>
        <taxon>Myxococcota</taxon>
        <taxon>Myxococcia</taxon>
        <taxon>Myxococcales</taxon>
        <taxon>Cystobacterineae</taxon>
        <taxon>Myxococcaceae</taxon>
        <taxon>Corallococcus</taxon>
    </lineage>
</organism>
<dbReference type="PANTHER" id="PTHR42978">
    <property type="entry name" value="QUORUM-QUENCHING LACTONASE YTNP-RELATED-RELATED"/>
    <property type="match status" value="1"/>
</dbReference>
<dbReference type="Proteomes" id="UP000268094">
    <property type="component" value="Unassembled WGS sequence"/>
</dbReference>
<dbReference type="InterPro" id="IPR036866">
    <property type="entry name" value="RibonucZ/Hydroxyglut_hydro"/>
</dbReference>
<dbReference type="EMBL" id="RAVZ01000121">
    <property type="protein sequence ID" value="RKG86037.1"/>
    <property type="molecule type" value="Genomic_DNA"/>
</dbReference>
<evidence type="ECO:0000256" key="2">
    <source>
        <dbReference type="ARBA" id="ARBA00007749"/>
    </source>
</evidence>
<comment type="similarity">
    <text evidence="2">Belongs to the metallo-beta-lactamase superfamily.</text>
</comment>
<evidence type="ECO:0000256" key="4">
    <source>
        <dbReference type="ARBA" id="ARBA00022801"/>
    </source>
</evidence>
<keyword evidence="8" id="KW-1185">Reference proteome</keyword>
<dbReference type="InterPro" id="IPR051013">
    <property type="entry name" value="MBL_superfamily_lactonases"/>
</dbReference>
<dbReference type="OrthoDB" id="5443440at2"/>
<evidence type="ECO:0000256" key="3">
    <source>
        <dbReference type="ARBA" id="ARBA00022723"/>
    </source>
</evidence>
<protein>
    <recommendedName>
        <fullName evidence="9">MBL fold metallo-hydrolase</fullName>
    </recommendedName>
</protein>
<evidence type="ECO:0000256" key="1">
    <source>
        <dbReference type="ARBA" id="ARBA00001947"/>
    </source>
</evidence>
<dbReference type="Gene3D" id="3.60.15.10">
    <property type="entry name" value="Ribonuclease Z/Hydroxyacylglutathione hydrolase-like"/>
    <property type="match status" value="1"/>
</dbReference>
<evidence type="ECO:0000313" key="8">
    <source>
        <dbReference type="Proteomes" id="UP000268094"/>
    </source>
</evidence>
<reference evidence="8" key="1">
    <citation type="submission" date="2018-09" db="EMBL/GenBank/DDBJ databases">
        <authorList>
            <person name="Livingstone P.G."/>
            <person name="Whitworth D.E."/>
        </authorList>
    </citation>
    <scope>NUCLEOTIDE SEQUENCE [LARGE SCALE GENOMIC DNA]</scope>
    <source>
        <strain evidence="8">CA054A</strain>
    </source>
</reference>
<evidence type="ECO:0000256" key="6">
    <source>
        <dbReference type="SAM" id="MobiDB-lite"/>
    </source>
</evidence>
<feature type="region of interest" description="Disordered" evidence="6">
    <location>
        <begin position="1"/>
        <end position="26"/>
    </location>
</feature>
<sequence>MSLTPSPFRPLPFLPEAHTERSPGQRLQKLRRAALEAREAFVREGPVAAVATCDLVTFPYPTLFAFSGAALSPAPYVMMTNRMQVVQFAEGGTGQRRTLLFNPTDYERGYAAPFYRALRERYGAFLSDKVMTTRHGTVQGHLESLGLTPSDVDYLAFDHLHIQDLRGWLGGAGTPAVFPRAKLLVQRTEWAMVKHLHPMQSVWFVPGGTEVPEDRVVLLDGDTWLGQGAALLSTPGHTQGNTSLAVATANEVFVVSENGVSTESYTPLLSRIAGVRRFAEQMGWEVVLNGNTREDSLGQYASMVVEKLFAGPSAVDGAFVNFHPSSLLTHHLLAPGLGPTVVLPAPNTGELHPTPAVRRAA</sequence>